<dbReference type="AlphaFoldDB" id="A0A9D1T477"/>
<reference evidence="3" key="1">
    <citation type="submission" date="2020-10" db="EMBL/GenBank/DDBJ databases">
        <authorList>
            <person name="Gilroy R."/>
        </authorList>
    </citation>
    <scope>NUCLEOTIDE SEQUENCE</scope>
    <source>
        <strain evidence="3">1370</strain>
    </source>
</reference>
<dbReference type="NCBIfam" id="TIGR00762">
    <property type="entry name" value="DegV"/>
    <property type="match status" value="1"/>
</dbReference>
<dbReference type="Proteomes" id="UP000823960">
    <property type="component" value="Unassembled WGS sequence"/>
</dbReference>
<dbReference type="EMBL" id="DVOL01000063">
    <property type="protein sequence ID" value="HIV10962.1"/>
    <property type="molecule type" value="Genomic_DNA"/>
</dbReference>
<dbReference type="Gene3D" id="3.40.50.10170">
    <property type="match status" value="1"/>
</dbReference>
<proteinExistence type="predicted"/>
<gene>
    <name evidence="3" type="ORF">IAD28_04650</name>
</gene>
<keyword evidence="2" id="KW-0446">Lipid-binding</keyword>
<dbReference type="Pfam" id="PF02645">
    <property type="entry name" value="DegV"/>
    <property type="match status" value="1"/>
</dbReference>
<dbReference type="PROSITE" id="PS51482">
    <property type="entry name" value="DEGV"/>
    <property type="match status" value="1"/>
</dbReference>
<accession>A0A9D1T477</accession>
<sequence>MIRLFTDTSANLSTELIEKNNITVIPFSYTVNGVTQEYKKIDDFDPKSFYADMRAGAQIKTSMINIVSFILPFEEALKAGDDVIYIALSGAVSGSANAADIAAGELRESYPDRKIEAINSYGAGLGEGLLTLRAAKMIKDGLSFDEVVKGVLELRSRICQYFTVDDLKYLKRGGRLSNIEAAVGILLNIKPVLTGDSTGHIVTIGKARGQRAALNALAEKYDKLCKDKSDHIYINHSDNQEAVDQLIELLRKKGFTGEPVVVVYEPVCGTHVGPGALALFFEGTKK</sequence>
<dbReference type="PANTHER" id="PTHR33434:SF3">
    <property type="entry name" value="DEGV DOMAIN-CONTAINING PROTEIN YITS"/>
    <property type="match status" value="1"/>
</dbReference>
<dbReference type="Gene3D" id="3.30.1180.10">
    <property type="match status" value="1"/>
</dbReference>
<dbReference type="InterPro" id="IPR050270">
    <property type="entry name" value="DegV_domain_contain"/>
</dbReference>
<comment type="caution">
    <text evidence="3">The sequence shown here is derived from an EMBL/GenBank/DDBJ whole genome shotgun (WGS) entry which is preliminary data.</text>
</comment>
<dbReference type="GO" id="GO:0008289">
    <property type="term" value="F:lipid binding"/>
    <property type="evidence" value="ECO:0007669"/>
    <property type="project" value="UniProtKB-KW"/>
</dbReference>
<evidence type="ECO:0000256" key="1">
    <source>
        <dbReference type="ARBA" id="ARBA00003238"/>
    </source>
</evidence>
<evidence type="ECO:0000313" key="3">
    <source>
        <dbReference type="EMBL" id="HIV10962.1"/>
    </source>
</evidence>
<comment type="function">
    <text evidence="1">May bind long-chain fatty acids, such as palmitate, and may play a role in lipid transport or fatty acid metabolism.</text>
</comment>
<dbReference type="PANTHER" id="PTHR33434">
    <property type="entry name" value="DEGV DOMAIN-CONTAINING PROTEIN DR_1986-RELATED"/>
    <property type="match status" value="1"/>
</dbReference>
<dbReference type="SUPFAM" id="SSF82549">
    <property type="entry name" value="DAK1/DegV-like"/>
    <property type="match status" value="1"/>
</dbReference>
<evidence type="ECO:0000256" key="2">
    <source>
        <dbReference type="ARBA" id="ARBA00023121"/>
    </source>
</evidence>
<evidence type="ECO:0000313" key="4">
    <source>
        <dbReference type="Proteomes" id="UP000823960"/>
    </source>
</evidence>
<protein>
    <submittedName>
        <fullName evidence="3">DegV family protein</fullName>
    </submittedName>
</protein>
<dbReference type="InterPro" id="IPR043168">
    <property type="entry name" value="DegV_C"/>
</dbReference>
<dbReference type="InterPro" id="IPR003797">
    <property type="entry name" value="DegV"/>
</dbReference>
<name>A0A9D1T477_9FIRM</name>
<reference evidence="3" key="2">
    <citation type="journal article" date="2021" name="PeerJ">
        <title>Extensive microbial diversity within the chicken gut microbiome revealed by metagenomics and culture.</title>
        <authorList>
            <person name="Gilroy R."/>
            <person name="Ravi A."/>
            <person name="Getino M."/>
            <person name="Pursley I."/>
            <person name="Horton D.L."/>
            <person name="Alikhan N.F."/>
            <person name="Baker D."/>
            <person name="Gharbi K."/>
            <person name="Hall N."/>
            <person name="Watson M."/>
            <person name="Adriaenssens E.M."/>
            <person name="Foster-Nyarko E."/>
            <person name="Jarju S."/>
            <person name="Secka A."/>
            <person name="Antonio M."/>
            <person name="Oren A."/>
            <person name="Chaudhuri R.R."/>
            <person name="La Ragione R."/>
            <person name="Hildebrand F."/>
            <person name="Pallen M.J."/>
        </authorList>
    </citation>
    <scope>NUCLEOTIDE SEQUENCE</scope>
    <source>
        <strain evidence="3">1370</strain>
    </source>
</reference>
<organism evidence="3 4">
    <name type="scientific">Candidatus Faeciplasma avium</name>
    <dbReference type="NCBI Taxonomy" id="2840798"/>
    <lineage>
        <taxon>Bacteria</taxon>
        <taxon>Bacillati</taxon>
        <taxon>Bacillota</taxon>
        <taxon>Clostridia</taxon>
        <taxon>Eubacteriales</taxon>
        <taxon>Oscillospiraceae</taxon>
        <taxon>Oscillospiraceae incertae sedis</taxon>
        <taxon>Candidatus Faeciplasma</taxon>
    </lineage>
</organism>